<comment type="similarity">
    <text evidence="5">Belongs to the zinc-containing alcohol dehydrogenase family.</text>
</comment>
<protein>
    <submittedName>
        <fullName evidence="7">GroES-like protein</fullName>
    </submittedName>
</protein>
<dbReference type="GO" id="GO:0008270">
    <property type="term" value="F:zinc ion binding"/>
    <property type="evidence" value="ECO:0007669"/>
    <property type="project" value="InterPro"/>
</dbReference>
<dbReference type="OrthoDB" id="1879366at2759"/>
<comment type="cofactor">
    <cofactor evidence="1 5">
        <name>Zn(2+)</name>
        <dbReference type="ChEBI" id="CHEBI:29105"/>
    </cofactor>
</comment>
<evidence type="ECO:0000313" key="7">
    <source>
        <dbReference type="EMBL" id="OCH88270.1"/>
    </source>
</evidence>
<dbReference type="GO" id="GO:0016616">
    <property type="term" value="F:oxidoreductase activity, acting on the CH-OH group of donors, NAD or NADP as acceptor"/>
    <property type="evidence" value="ECO:0007669"/>
    <property type="project" value="InterPro"/>
</dbReference>
<keyword evidence="3 5" id="KW-0862">Zinc</keyword>
<dbReference type="InterPro" id="IPR011032">
    <property type="entry name" value="GroES-like_sf"/>
</dbReference>
<dbReference type="InterPro" id="IPR029752">
    <property type="entry name" value="D-isomer_DH_CS1"/>
</dbReference>
<name>A0A8E2DHJ4_9APHY</name>
<dbReference type="PROSITE" id="PS00065">
    <property type="entry name" value="D_2_HYDROXYACID_DH_1"/>
    <property type="match status" value="1"/>
</dbReference>
<dbReference type="PANTHER" id="PTHR42683">
    <property type="entry name" value="ALDEHYDE REDUCTASE"/>
    <property type="match status" value="1"/>
</dbReference>
<evidence type="ECO:0000256" key="2">
    <source>
        <dbReference type="ARBA" id="ARBA00022723"/>
    </source>
</evidence>
<dbReference type="Gene3D" id="3.40.50.720">
    <property type="entry name" value="NAD(P)-binding Rossmann-like Domain"/>
    <property type="match status" value="1"/>
</dbReference>
<dbReference type="InterPro" id="IPR047109">
    <property type="entry name" value="CAD-like"/>
</dbReference>
<dbReference type="InterPro" id="IPR013149">
    <property type="entry name" value="ADH-like_C"/>
</dbReference>
<dbReference type="SUPFAM" id="SSF51735">
    <property type="entry name" value="NAD(P)-binding Rossmann-fold domains"/>
    <property type="match status" value="1"/>
</dbReference>
<feature type="domain" description="Enoyl reductase (ER)" evidence="6">
    <location>
        <begin position="17"/>
        <end position="352"/>
    </location>
</feature>
<dbReference type="SMART" id="SM00829">
    <property type="entry name" value="PKS_ER"/>
    <property type="match status" value="1"/>
</dbReference>
<reference evidence="7 8" key="1">
    <citation type="submission" date="2016-07" db="EMBL/GenBank/DDBJ databases">
        <title>Draft genome of the white-rot fungus Obba rivulosa 3A-2.</title>
        <authorList>
            <consortium name="DOE Joint Genome Institute"/>
            <person name="Miettinen O."/>
            <person name="Riley R."/>
            <person name="Acob R."/>
            <person name="Barry K."/>
            <person name="Cullen D."/>
            <person name="De Vries R."/>
            <person name="Hainaut M."/>
            <person name="Hatakka A."/>
            <person name="Henrissat B."/>
            <person name="Hilden K."/>
            <person name="Kuo R."/>
            <person name="Labutti K."/>
            <person name="Lipzen A."/>
            <person name="Makela M.R."/>
            <person name="Sandor L."/>
            <person name="Spatafora J.W."/>
            <person name="Grigoriev I.V."/>
            <person name="Hibbett D.S."/>
        </authorList>
    </citation>
    <scope>NUCLEOTIDE SEQUENCE [LARGE SCALE GENOMIC DNA]</scope>
    <source>
        <strain evidence="7 8">3A-2</strain>
    </source>
</reference>
<dbReference type="InterPro" id="IPR020843">
    <property type="entry name" value="ER"/>
</dbReference>
<organism evidence="7 8">
    <name type="scientific">Obba rivulosa</name>
    <dbReference type="NCBI Taxonomy" id="1052685"/>
    <lineage>
        <taxon>Eukaryota</taxon>
        <taxon>Fungi</taxon>
        <taxon>Dikarya</taxon>
        <taxon>Basidiomycota</taxon>
        <taxon>Agaricomycotina</taxon>
        <taxon>Agaricomycetes</taxon>
        <taxon>Polyporales</taxon>
        <taxon>Gelatoporiaceae</taxon>
        <taxon>Obba</taxon>
    </lineage>
</organism>
<dbReference type="AlphaFoldDB" id="A0A8E2DHJ4"/>
<keyword evidence="8" id="KW-1185">Reference proteome</keyword>
<evidence type="ECO:0000256" key="1">
    <source>
        <dbReference type="ARBA" id="ARBA00001947"/>
    </source>
</evidence>
<evidence type="ECO:0000313" key="8">
    <source>
        <dbReference type="Proteomes" id="UP000250043"/>
    </source>
</evidence>
<dbReference type="InterPro" id="IPR013154">
    <property type="entry name" value="ADH-like_N"/>
</dbReference>
<dbReference type="CDD" id="cd05283">
    <property type="entry name" value="CAD1"/>
    <property type="match status" value="1"/>
</dbReference>
<evidence type="ECO:0000259" key="6">
    <source>
        <dbReference type="SMART" id="SM00829"/>
    </source>
</evidence>
<accession>A0A8E2DHJ4</accession>
<evidence type="ECO:0000256" key="4">
    <source>
        <dbReference type="ARBA" id="ARBA00023002"/>
    </source>
</evidence>
<dbReference type="SUPFAM" id="SSF50129">
    <property type="entry name" value="GroES-like"/>
    <property type="match status" value="1"/>
</dbReference>
<dbReference type="Pfam" id="PF08240">
    <property type="entry name" value="ADH_N"/>
    <property type="match status" value="1"/>
</dbReference>
<dbReference type="Gene3D" id="3.90.180.10">
    <property type="entry name" value="Medium-chain alcohol dehydrogenases, catalytic domain"/>
    <property type="match status" value="1"/>
</dbReference>
<dbReference type="Pfam" id="PF00107">
    <property type="entry name" value="ADH_zinc_N"/>
    <property type="match status" value="1"/>
</dbReference>
<dbReference type="InterPro" id="IPR002328">
    <property type="entry name" value="ADH_Zn_CS"/>
</dbReference>
<evidence type="ECO:0000256" key="3">
    <source>
        <dbReference type="ARBA" id="ARBA00022833"/>
    </source>
</evidence>
<dbReference type="Proteomes" id="UP000250043">
    <property type="component" value="Unassembled WGS sequence"/>
</dbReference>
<dbReference type="PROSITE" id="PS00059">
    <property type="entry name" value="ADH_ZINC"/>
    <property type="match status" value="1"/>
</dbReference>
<keyword evidence="4" id="KW-0560">Oxidoreductase</keyword>
<dbReference type="FunFam" id="3.40.50.720:FF:000022">
    <property type="entry name" value="Cinnamyl alcohol dehydrogenase"/>
    <property type="match status" value="1"/>
</dbReference>
<dbReference type="EMBL" id="KV722457">
    <property type="protein sequence ID" value="OCH88270.1"/>
    <property type="molecule type" value="Genomic_DNA"/>
</dbReference>
<sequence length="360" mass="39574">MCAKQLEFKGYALTDPSNWTDFKITAFKPKNFEPEDVEIAITHCGVCGSDVHTLTQGWGEIKVPLVAGHEIVGKVVRIGDKVTEFKPGDRVGVGAQIGSCLSCRACKMDCENYCPKAIDTYNSKYPDGVITQGGYATAIRAHERYVFPIPDEIESRHAATMMCAGLTVYSPLRTYGTGPGKKVGIMGIGGLGHYAIMWAKAMGAEVYAFTNQREKVDDCKQMGADHVIDMNEKEFWKPLAGALDLIVSTMDTFEEGMPFSSYLTMLYVHGKFISCGLPDTNNPMPPLHGFDLAGNGCLVGGSHVGSKKEIIEMLELARSKDIRPWIEELPMKDVAKALRGVKDNKVHYRYVLTQDLDGRA</sequence>
<proteinExistence type="inferred from homology"/>
<gene>
    <name evidence="7" type="ORF">OBBRIDRAFT_758493</name>
</gene>
<dbReference type="InterPro" id="IPR036291">
    <property type="entry name" value="NAD(P)-bd_dom_sf"/>
</dbReference>
<evidence type="ECO:0000256" key="5">
    <source>
        <dbReference type="RuleBase" id="RU361277"/>
    </source>
</evidence>
<keyword evidence="2 5" id="KW-0479">Metal-binding</keyword>